<dbReference type="Proteomes" id="UP000004625">
    <property type="component" value="Unassembled WGS sequence"/>
</dbReference>
<dbReference type="EMBL" id="AGEY01000006">
    <property type="protein sequence ID" value="EHM01510.1"/>
    <property type="molecule type" value="Genomic_DNA"/>
</dbReference>
<comment type="caution">
    <text evidence="1">The sequence shown here is derived from an EMBL/GenBank/DDBJ whole genome shotgun (WGS) entry which is preliminary data.</text>
</comment>
<dbReference type="STRING" id="797515.HMPREF9103_00058"/>
<proteinExistence type="predicted"/>
<sequence>MLKHLNLYQISLCSNKTDLRQLESSKPIKVQSPTPSALMGFEDWL</sequence>
<reference evidence="1 2" key="1">
    <citation type="submission" date="2011-09" db="EMBL/GenBank/DDBJ databases">
        <authorList>
            <person name="Weinstock G."/>
            <person name="Sodergren E."/>
            <person name="Clifton S."/>
            <person name="Fulton L."/>
            <person name="Fulton B."/>
            <person name="Courtney L."/>
            <person name="Fronick C."/>
            <person name="Harrison M."/>
            <person name="Strong C."/>
            <person name="Farmer C."/>
            <person name="Delahaunty K."/>
            <person name="Markovic C."/>
            <person name="Hall O."/>
            <person name="Minx P."/>
            <person name="Tomlinson C."/>
            <person name="Mitreva M."/>
            <person name="Hou S."/>
            <person name="Chen J."/>
            <person name="Wollam A."/>
            <person name="Pepin K.H."/>
            <person name="Johnson M."/>
            <person name="Bhonagiri V."/>
            <person name="Zhang X."/>
            <person name="Suruliraj S."/>
            <person name="Warren W."/>
            <person name="Chinwalla A."/>
            <person name="Mardis E.R."/>
            <person name="Wilson R.K."/>
        </authorList>
    </citation>
    <scope>NUCLEOTIDE SEQUENCE [LARGE SCALE GENOMIC DNA]</scope>
    <source>
        <strain evidence="1 2">F0439</strain>
    </source>
</reference>
<dbReference type="HOGENOM" id="CLU_3201344_0_0_9"/>
<dbReference type="AlphaFoldDB" id="G9ZK12"/>
<keyword evidence="2" id="KW-1185">Reference proteome</keyword>
<organism evidence="1 2">
    <name type="scientific">Lentilactobacillus parafarraginis F0439</name>
    <dbReference type="NCBI Taxonomy" id="797515"/>
    <lineage>
        <taxon>Bacteria</taxon>
        <taxon>Bacillati</taxon>
        <taxon>Bacillota</taxon>
        <taxon>Bacilli</taxon>
        <taxon>Lactobacillales</taxon>
        <taxon>Lactobacillaceae</taxon>
        <taxon>Lentilactobacillus</taxon>
    </lineage>
</organism>
<dbReference type="PATRIC" id="fig|797515.3.peg.46"/>
<gene>
    <name evidence="1" type="ORF">HMPREF9103_00058</name>
</gene>
<evidence type="ECO:0000313" key="2">
    <source>
        <dbReference type="Proteomes" id="UP000004625"/>
    </source>
</evidence>
<name>G9ZK12_9LACO</name>
<accession>G9ZK12</accession>
<protein>
    <submittedName>
        <fullName evidence="1">Uncharacterized protein</fullName>
    </submittedName>
</protein>
<evidence type="ECO:0000313" key="1">
    <source>
        <dbReference type="EMBL" id="EHM01510.1"/>
    </source>
</evidence>